<evidence type="ECO:0000313" key="14">
    <source>
        <dbReference type="Proteomes" id="UP000231586"/>
    </source>
</evidence>
<name>A0A2M8WV00_9MICO</name>
<dbReference type="PANTHER" id="PTHR38839:SF2">
    <property type="entry name" value="TRANSCRIPTIONAL REGULATOR WHIB7-RELATED"/>
    <property type="match status" value="1"/>
</dbReference>
<dbReference type="GO" id="GO:0035731">
    <property type="term" value="F:dinitrosyl-iron complex binding"/>
    <property type="evidence" value="ECO:0007669"/>
    <property type="project" value="UniProtKB-UniRule"/>
</dbReference>
<accession>A0A2M8WV00</accession>
<dbReference type="PROSITE" id="PS51674">
    <property type="entry name" value="4FE4S_WBL"/>
    <property type="match status" value="1"/>
</dbReference>
<dbReference type="GO" id="GO:0047134">
    <property type="term" value="F:protein-disulfide reductase [NAD(P)H] activity"/>
    <property type="evidence" value="ECO:0007669"/>
    <property type="project" value="TreeGrafter"/>
</dbReference>
<evidence type="ECO:0000313" key="13">
    <source>
        <dbReference type="EMBL" id="PJI94744.1"/>
    </source>
</evidence>
<dbReference type="Proteomes" id="UP000231586">
    <property type="component" value="Unassembled WGS sequence"/>
</dbReference>
<protein>
    <recommendedName>
        <fullName evidence="11">Transcriptional regulator WhiB</fullName>
    </recommendedName>
</protein>
<evidence type="ECO:0000256" key="3">
    <source>
        <dbReference type="ARBA" id="ARBA00022485"/>
    </source>
</evidence>
<dbReference type="Pfam" id="PF02467">
    <property type="entry name" value="Whib"/>
    <property type="match status" value="1"/>
</dbReference>
<dbReference type="RefSeq" id="WP_100348714.1">
    <property type="nucleotide sequence ID" value="NZ_PGTZ01000006.1"/>
</dbReference>
<proteinExistence type="inferred from homology"/>
<evidence type="ECO:0000256" key="5">
    <source>
        <dbReference type="ARBA" id="ARBA00023004"/>
    </source>
</evidence>
<dbReference type="AlphaFoldDB" id="A0A2M8WV00"/>
<gene>
    <name evidence="11" type="primary">whiB</name>
    <name evidence="13" type="ORF">CLV34_0591</name>
</gene>
<dbReference type="OrthoDB" id="5244115at2"/>
<comment type="PTM">
    <text evidence="11">The Fe-S cluster can be nitrosylated by nitric oxide (NO).</text>
</comment>
<dbReference type="HAMAP" id="MF_01479">
    <property type="entry name" value="WhiB"/>
    <property type="match status" value="1"/>
</dbReference>
<evidence type="ECO:0000256" key="1">
    <source>
        <dbReference type="ARBA" id="ARBA00004496"/>
    </source>
</evidence>
<dbReference type="EMBL" id="PGTZ01000006">
    <property type="protein sequence ID" value="PJI94744.1"/>
    <property type="molecule type" value="Genomic_DNA"/>
</dbReference>
<feature type="binding site" evidence="11">
    <location>
        <position position="91"/>
    </location>
    <ligand>
        <name>[4Fe-4S] cluster</name>
        <dbReference type="ChEBI" id="CHEBI:49883"/>
    </ligand>
</feature>
<feature type="binding site" evidence="11">
    <location>
        <position position="94"/>
    </location>
    <ligand>
        <name>[4Fe-4S] cluster</name>
        <dbReference type="ChEBI" id="CHEBI:49883"/>
    </ligand>
</feature>
<keyword evidence="10 11" id="KW-0804">Transcription</keyword>
<feature type="domain" description="4Fe-4S Wbl-type" evidence="12">
    <location>
        <begin position="67"/>
        <end position="124"/>
    </location>
</feature>
<dbReference type="GO" id="GO:0005737">
    <property type="term" value="C:cytoplasm"/>
    <property type="evidence" value="ECO:0007669"/>
    <property type="project" value="UniProtKB-SubCell"/>
</dbReference>
<evidence type="ECO:0000256" key="10">
    <source>
        <dbReference type="ARBA" id="ARBA00023163"/>
    </source>
</evidence>
<organism evidence="13 14">
    <name type="scientific">Luteimicrobium subarcticum</name>
    <dbReference type="NCBI Taxonomy" id="620910"/>
    <lineage>
        <taxon>Bacteria</taxon>
        <taxon>Bacillati</taxon>
        <taxon>Actinomycetota</taxon>
        <taxon>Actinomycetes</taxon>
        <taxon>Micrococcales</taxon>
        <taxon>Luteimicrobium</taxon>
    </lineage>
</organism>
<keyword evidence="8 11" id="KW-0238">DNA-binding</keyword>
<keyword evidence="6 11" id="KW-0411">Iron-sulfur</keyword>
<dbReference type="GO" id="GO:0046872">
    <property type="term" value="F:metal ion binding"/>
    <property type="evidence" value="ECO:0007669"/>
    <property type="project" value="UniProtKB-KW"/>
</dbReference>
<dbReference type="InterPro" id="IPR034768">
    <property type="entry name" value="4FE4S_WBL"/>
</dbReference>
<comment type="subcellular location">
    <subcellularLocation>
        <location evidence="1 11">Cytoplasm</location>
    </subcellularLocation>
</comment>
<evidence type="ECO:0000256" key="4">
    <source>
        <dbReference type="ARBA" id="ARBA00022723"/>
    </source>
</evidence>
<reference evidence="13 14" key="1">
    <citation type="submission" date="2017-11" db="EMBL/GenBank/DDBJ databases">
        <title>Genomic Encyclopedia of Archaeal and Bacterial Type Strains, Phase II (KMG-II): From Individual Species to Whole Genera.</title>
        <authorList>
            <person name="Goeker M."/>
        </authorList>
    </citation>
    <scope>NUCLEOTIDE SEQUENCE [LARGE SCALE GENOMIC DNA]</scope>
    <source>
        <strain evidence="13 14">DSM 22413</strain>
    </source>
</reference>
<keyword evidence="14" id="KW-1185">Reference proteome</keyword>
<keyword evidence="9 11" id="KW-1015">Disulfide bond</keyword>
<evidence type="ECO:0000256" key="8">
    <source>
        <dbReference type="ARBA" id="ARBA00023125"/>
    </source>
</evidence>
<dbReference type="PANTHER" id="PTHR38839">
    <property type="entry name" value="TRANSCRIPTIONAL REGULATOR WHID-RELATED"/>
    <property type="match status" value="1"/>
</dbReference>
<evidence type="ECO:0000256" key="2">
    <source>
        <dbReference type="ARBA" id="ARBA00006597"/>
    </source>
</evidence>
<comment type="PTM">
    <text evidence="11">Upon Fe-S cluster removal intramolecular disulfide bonds are formed.</text>
</comment>
<comment type="similarity">
    <text evidence="2 11">Belongs to the WhiB family.</text>
</comment>
<dbReference type="GO" id="GO:0045892">
    <property type="term" value="P:negative regulation of DNA-templated transcription"/>
    <property type="evidence" value="ECO:0007669"/>
    <property type="project" value="TreeGrafter"/>
</dbReference>
<feature type="binding site" evidence="11">
    <location>
        <position position="68"/>
    </location>
    <ligand>
        <name>[4Fe-4S] cluster</name>
        <dbReference type="ChEBI" id="CHEBI:49883"/>
    </ligand>
</feature>
<keyword evidence="5 11" id="KW-0408">Iron</keyword>
<evidence type="ECO:0000256" key="11">
    <source>
        <dbReference type="HAMAP-Rule" id="MF_01479"/>
    </source>
</evidence>
<dbReference type="InterPro" id="IPR003482">
    <property type="entry name" value="Whib"/>
</dbReference>
<sequence length="138" mass="14465">MRLTTLLDTIPQGGSGAWTTAPLAAPPSTDPQAGISAGTAVAPTAFPARTDGGDAREFDRIVSGLIPCRVHDAELWFAERQVDVELAKSLCADCPLVSGCLAGAIERREPWGVWGGQVFVDGVVVATKRGRGRPRKVA</sequence>
<evidence type="ECO:0000256" key="6">
    <source>
        <dbReference type="ARBA" id="ARBA00023014"/>
    </source>
</evidence>
<evidence type="ECO:0000256" key="9">
    <source>
        <dbReference type="ARBA" id="ARBA00023157"/>
    </source>
</evidence>
<comment type="function">
    <text evidence="11">Acts as a transcriptional regulator. Probably redox-responsive. The apo- but not holo-form probably binds DNA.</text>
</comment>
<dbReference type="GO" id="GO:0051539">
    <property type="term" value="F:4 iron, 4 sulfur cluster binding"/>
    <property type="evidence" value="ECO:0007669"/>
    <property type="project" value="UniProtKB-UniRule"/>
</dbReference>
<keyword evidence="3 11" id="KW-0004">4Fe-4S</keyword>
<evidence type="ECO:0000259" key="12">
    <source>
        <dbReference type="PROSITE" id="PS51674"/>
    </source>
</evidence>
<dbReference type="GO" id="GO:0003677">
    <property type="term" value="F:DNA binding"/>
    <property type="evidence" value="ECO:0007669"/>
    <property type="project" value="UniProtKB-UniRule"/>
</dbReference>
<dbReference type="GO" id="GO:0045454">
    <property type="term" value="P:cell redox homeostasis"/>
    <property type="evidence" value="ECO:0007669"/>
    <property type="project" value="TreeGrafter"/>
</dbReference>
<keyword evidence="11" id="KW-0963">Cytoplasm</keyword>
<keyword evidence="7 11" id="KW-0805">Transcription regulation</keyword>
<evidence type="ECO:0000256" key="7">
    <source>
        <dbReference type="ARBA" id="ARBA00023015"/>
    </source>
</evidence>
<feature type="binding site" evidence="11">
    <location>
        <position position="100"/>
    </location>
    <ligand>
        <name>[4Fe-4S] cluster</name>
        <dbReference type="ChEBI" id="CHEBI:49883"/>
    </ligand>
</feature>
<comment type="cofactor">
    <cofactor evidence="11">
        <name>[4Fe-4S] cluster</name>
        <dbReference type="ChEBI" id="CHEBI:49883"/>
    </cofactor>
    <text evidence="11">Binds 1 [4Fe-4S] cluster per subunit. Following nitrosylation of the [4Fe-4S] cluster binds 1 [4Fe-8(NO)] cluster per subunit.</text>
</comment>
<comment type="caution">
    <text evidence="13">The sequence shown here is derived from an EMBL/GenBank/DDBJ whole genome shotgun (WGS) entry which is preliminary data.</text>
</comment>
<keyword evidence="4 11" id="KW-0479">Metal-binding</keyword>